<protein>
    <submittedName>
        <fullName evidence="8">Retinal G protein coupled receptor b</fullName>
    </submittedName>
</protein>
<dbReference type="GO" id="GO:0004930">
    <property type="term" value="F:G protein-coupled receptor activity"/>
    <property type="evidence" value="ECO:0007669"/>
    <property type="project" value="InterPro"/>
</dbReference>
<reference evidence="8" key="1">
    <citation type="submission" date="2018-07" db="EMBL/GenBank/DDBJ databases">
        <title>Comparative genomics of catfishes provides insights into carnivory and benthic adaptation.</title>
        <authorList>
            <person name="Zhang Y."/>
            <person name="Wang D."/>
            <person name="Peng Z."/>
            <person name="Zheng S."/>
            <person name="Shao F."/>
            <person name="Tao W."/>
        </authorList>
    </citation>
    <scope>NUCLEOTIDE SEQUENCE</scope>
    <source>
        <strain evidence="8">Chongqing</strain>
    </source>
</reference>
<feature type="region of interest" description="Disordered" evidence="5">
    <location>
        <begin position="100"/>
        <end position="122"/>
    </location>
</feature>
<sequence>MSSHVLPEGFSDFDMFVFGSVLLVGGLLGFFLNFISILAFLKVKQLRTPSNFFVFSLALADLGLSCNGLTSAYASYLRFFQLWLNCLRSPTLCCMPTPTSFTEKESGSSSQDRNKWRKRNRGPPQVLPVVAKLSPFSNALLYAYANEFYREGIWQFLTGQKQMEKKK</sequence>
<keyword evidence="8" id="KW-0675">Receptor</keyword>
<name>A0AAD4ZYX3_SILAS</name>
<dbReference type="SUPFAM" id="SSF81321">
    <property type="entry name" value="Family A G protein-coupled receptor-like"/>
    <property type="match status" value="1"/>
</dbReference>
<feature type="compositionally biased region" description="Polar residues" evidence="5">
    <location>
        <begin position="100"/>
        <end position="111"/>
    </location>
</feature>
<evidence type="ECO:0000256" key="2">
    <source>
        <dbReference type="ARBA" id="ARBA00022692"/>
    </source>
</evidence>
<organism evidence="8 9">
    <name type="scientific">Silurus asotus</name>
    <name type="common">Amur catfish</name>
    <name type="synonym">Parasilurus asotus</name>
    <dbReference type="NCBI Taxonomy" id="30991"/>
    <lineage>
        <taxon>Eukaryota</taxon>
        <taxon>Metazoa</taxon>
        <taxon>Chordata</taxon>
        <taxon>Craniata</taxon>
        <taxon>Vertebrata</taxon>
        <taxon>Euteleostomi</taxon>
        <taxon>Actinopterygii</taxon>
        <taxon>Neopterygii</taxon>
        <taxon>Teleostei</taxon>
        <taxon>Ostariophysi</taxon>
        <taxon>Siluriformes</taxon>
        <taxon>Siluridae</taxon>
        <taxon>Silurus</taxon>
    </lineage>
</organism>
<evidence type="ECO:0000256" key="5">
    <source>
        <dbReference type="SAM" id="MobiDB-lite"/>
    </source>
</evidence>
<dbReference type="EMBL" id="MU597129">
    <property type="protein sequence ID" value="KAI5606722.1"/>
    <property type="molecule type" value="Genomic_DNA"/>
</dbReference>
<dbReference type="GO" id="GO:0016020">
    <property type="term" value="C:membrane"/>
    <property type="evidence" value="ECO:0007669"/>
    <property type="project" value="UniProtKB-SubCell"/>
</dbReference>
<evidence type="ECO:0000313" key="8">
    <source>
        <dbReference type="EMBL" id="KAI5606722.1"/>
    </source>
</evidence>
<dbReference type="Proteomes" id="UP001205998">
    <property type="component" value="Unassembled WGS sequence"/>
</dbReference>
<dbReference type="PRINTS" id="PR00237">
    <property type="entry name" value="GPCRRHODOPSN"/>
</dbReference>
<keyword evidence="2 6" id="KW-0812">Transmembrane</keyword>
<dbReference type="AlphaFoldDB" id="A0AAD4ZYX3"/>
<accession>A0AAD4ZYX3</accession>
<evidence type="ECO:0000313" key="9">
    <source>
        <dbReference type="Proteomes" id="UP001205998"/>
    </source>
</evidence>
<keyword evidence="4 6" id="KW-0472">Membrane</keyword>
<evidence type="ECO:0000256" key="3">
    <source>
        <dbReference type="ARBA" id="ARBA00022989"/>
    </source>
</evidence>
<evidence type="ECO:0000256" key="4">
    <source>
        <dbReference type="ARBA" id="ARBA00023136"/>
    </source>
</evidence>
<evidence type="ECO:0000256" key="6">
    <source>
        <dbReference type="SAM" id="Phobius"/>
    </source>
</evidence>
<keyword evidence="3 6" id="KW-1133">Transmembrane helix</keyword>
<feature type="transmembrane region" description="Helical" evidence="6">
    <location>
        <begin position="15"/>
        <end position="40"/>
    </location>
</feature>
<evidence type="ECO:0000256" key="1">
    <source>
        <dbReference type="ARBA" id="ARBA00004370"/>
    </source>
</evidence>
<comment type="subcellular location">
    <subcellularLocation>
        <location evidence="1">Membrane</location>
    </subcellularLocation>
</comment>
<comment type="caution">
    <text evidence="8">The sequence shown here is derived from an EMBL/GenBank/DDBJ whole genome shotgun (WGS) entry which is preliminary data.</text>
</comment>
<dbReference type="PROSITE" id="PS50262">
    <property type="entry name" value="G_PROTEIN_RECEP_F1_2"/>
    <property type="match status" value="1"/>
</dbReference>
<dbReference type="InterPro" id="IPR000276">
    <property type="entry name" value="GPCR_Rhodpsn"/>
</dbReference>
<keyword evidence="9" id="KW-1185">Reference proteome</keyword>
<evidence type="ECO:0000259" key="7">
    <source>
        <dbReference type="PROSITE" id="PS50262"/>
    </source>
</evidence>
<dbReference type="InterPro" id="IPR017452">
    <property type="entry name" value="GPCR_Rhodpsn_7TM"/>
</dbReference>
<dbReference type="Gene3D" id="1.20.1070.10">
    <property type="entry name" value="Rhodopsin 7-helix transmembrane proteins"/>
    <property type="match status" value="1"/>
</dbReference>
<feature type="domain" description="G-protein coupled receptors family 1 profile" evidence="7">
    <location>
        <begin position="32"/>
        <end position="93"/>
    </location>
</feature>
<proteinExistence type="predicted"/>
<gene>
    <name evidence="8" type="ORF">C0J50_7533</name>
</gene>